<dbReference type="Gene3D" id="1.10.10.10">
    <property type="entry name" value="Winged helix-like DNA-binding domain superfamily/Winged helix DNA-binding domain"/>
    <property type="match status" value="1"/>
</dbReference>
<dbReference type="RefSeq" id="WP_105021659.1">
    <property type="nucleotide sequence ID" value="NZ_MSCM01000002.1"/>
</dbReference>
<dbReference type="NCBIfam" id="TIGR02937">
    <property type="entry name" value="sigma70-ECF"/>
    <property type="match status" value="1"/>
</dbReference>
<protein>
    <submittedName>
        <fullName evidence="7">RNA polymerase</fullName>
    </submittedName>
</protein>
<organism evidence="7 8">
    <name type="scientific">Polaribacter glomeratus</name>
    <dbReference type="NCBI Taxonomy" id="102"/>
    <lineage>
        <taxon>Bacteria</taxon>
        <taxon>Pseudomonadati</taxon>
        <taxon>Bacteroidota</taxon>
        <taxon>Flavobacteriia</taxon>
        <taxon>Flavobacteriales</taxon>
        <taxon>Flavobacteriaceae</taxon>
    </lineage>
</organism>
<dbReference type="PANTHER" id="PTHR43133:SF45">
    <property type="entry name" value="RNA POLYMERASE ECF-TYPE SIGMA FACTOR"/>
    <property type="match status" value="1"/>
</dbReference>
<dbReference type="InterPro" id="IPR007627">
    <property type="entry name" value="RNA_pol_sigma70_r2"/>
</dbReference>
<feature type="domain" description="RNA polymerase sigma factor 70 region 4 type 2" evidence="6">
    <location>
        <begin position="109"/>
        <end position="159"/>
    </location>
</feature>
<evidence type="ECO:0000256" key="3">
    <source>
        <dbReference type="ARBA" id="ARBA00023082"/>
    </source>
</evidence>
<dbReference type="InterPro" id="IPR013325">
    <property type="entry name" value="RNA_pol_sigma_r2"/>
</dbReference>
<keyword evidence="4" id="KW-0804">Transcription</keyword>
<dbReference type="PANTHER" id="PTHR43133">
    <property type="entry name" value="RNA POLYMERASE ECF-TYPE SIGMA FACTO"/>
    <property type="match status" value="1"/>
</dbReference>
<dbReference type="GO" id="GO:0003677">
    <property type="term" value="F:DNA binding"/>
    <property type="evidence" value="ECO:0007669"/>
    <property type="project" value="InterPro"/>
</dbReference>
<gene>
    <name evidence="7" type="ORF">BTO16_10575</name>
</gene>
<evidence type="ECO:0000256" key="1">
    <source>
        <dbReference type="ARBA" id="ARBA00010641"/>
    </source>
</evidence>
<keyword evidence="8" id="KW-1185">Reference proteome</keyword>
<accession>A0A2S7WGB4</accession>
<dbReference type="InterPro" id="IPR014284">
    <property type="entry name" value="RNA_pol_sigma-70_dom"/>
</dbReference>
<dbReference type="SUPFAM" id="SSF88659">
    <property type="entry name" value="Sigma3 and sigma4 domains of RNA polymerase sigma factors"/>
    <property type="match status" value="1"/>
</dbReference>
<dbReference type="InterPro" id="IPR039425">
    <property type="entry name" value="RNA_pol_sigma-70-like"/>
</dbReference>
<evidence type="ECO:0000259" key="6">
    <source>
        <dbReference type="Pfam" id="PF08281"/>
    </source>
</evidence>
<proteinExistence type="inferred from homology"/>
<keyword evidence="3" id="KW-0731">Sigma factor</keyword>
<evidence type="ECO:0000313" key="8">
    <source>
        <dbReference type="Proteomes" id="UP000239068"/>
    </source>
</evidence>
<dbReference type="InterPro" id="IPR036388">
    <property type="entry name" value="WH-like_DNA-bd_sf"/>
</dbReference>
<evidence type="ECO:0000259" key="5">
    <source>
        <dbReference type="Pfam" id="PF04542"/>
    </source>
</evidence>
<dbReference type="SUPFAM" id="SSF88946">
    <property type="entry name" value="Sigma2 domain of RNA polymerase sigma factors"/>
    <property type="match status" value="1"/>
</dbReference>
<name>A0A2S7WGB4_9FLAO</name>
<keyword evidence="2" id="KW-0805">Transcription regulation</keyword>
<comment type="similarity">
    <text evidence="1">Belongs to the sigma-70 factor family. ECF subfamily.</text>
</comment>
<evidence type="ECO:0000256" key="4">
    <source>
        <dbReference type="ARBA" id="ARBA00023163"/>
    </source>
</evidence>
<evidence type="ECO:0000313" key="7">
    <source>
        <dbReference type="EMBL" id="PQJ76351.1"/>
    </source>
</evidence>
<dbReference type="Gene3D" id="1.10.1740.10">
    <property type="match status" value="1"/>
</dbReference>
<dbReference type="EMBL" id="MSCM01000002">
    <property type="protein sequence ID" value="PQJ76351.1"/>
    <property type="molecule type" value="Genomic_DNA"/>
</dbReference>
<dbReference type="GO" id="GO:0016987">
    <property type="term" value="F:sigma factor activity"/>
    <property type="evidence" value="ECO:0007669"/>
    <property type="project" value="UniProtKB-KW"/>
</dbReference>
<sequence>MKKQKTTFLSALKENQDKLYRICAIYSDSNEDSKDLFQEVLIHIWKSMNSFKGNSSIDTWMFRIALNVCLRFKSKHRKNQNRFIRLDSISISNIGSEETTETDSEKLIALRKCVKKLNEGDKAIVALYLEGLAYREISEILGLSENHLAVKIKRIKSKLFNCINEYYD</sequence>
<comment type="caution">
    <text evidence="7">The sequence shown here is derived from an EMBL/GenBank/DDBJ whole genome shotgun (WGS) entry which is preliminary data.</text>
</comment>
<dbReference type="OrthoDB" id="9780326at2"/>
<evidence type="ECO:0000256" key="2">
    <source>
        <dbReference type="ARBA" id="ARBA00023015"/>
    </source>
</evidence>
<dbReference type="Pfam" id="PF04542">
    <property type="entry name" value="Sigma70_r2"/>
    <property type="match status" value="1"/>
</dbReference>
<feature type="domain" description="RNA polymerase sigma-70 region 2" evidence="5">
    <location>
        <begin position="13"/>
        <end position="78"/>
    </location>
</feature>
<dbReference type="InterPro" id="IPR013324">
    <property type="entry name" value="RNA_pol_sigma_r3/r4-like"/>
</dbReference>
<dbReference type="Pfam" id="PF08281">
    <property type="entry name" value="Sigma70_r4_2"/>
    <property type="match status" value="1"/>
</dbReference>
<dbReference type="InterPro" id="IPR013249">
    <property type="entry name" value="RNA_pol_sigma70_r4_t2"/>
</dbReference>
<dbReference type="GO" id="GO:0006352">
    <property type="term" value="P:DNA-templated transcription initiation"/>
    <property type="evidence" value="ECO:0007669"/>
    <property type="project" value="InterPro"/>
</dbReference>
<dbReference type="AlphaFoldDB" id="A0A2S7WGB4"/>
<reference evidence="7 8" key="1">
    <citation type="submission" date="2016-12" db="EMBL/GenBank/DDBJ databases">
        <title>Trade-off between light-utilization and light-protection in marine flavobacteria.</title>
        <authorList>
            <person name="Kumagai Y."/>
            <person name="Yoshizawa S."/>
            <person name="Kogure K."/>
            <person name="Iwasaki W."/>
        </authorList>
    </citation>
    <scope>NUCLEOTIDE SEQUENCE [LARGE SCALE GENOMIC DNA]</scope>
    <source>
        <strain evidence="7 8">ATCC 43844</strain>
    </source>
</reference>
<dbReference type="Proteomes" id="UP000239068">
    <property type="component" value="Unassembled WGS sequence"/>
</dbReference>